<protein>
    <recommendedName>
        <fullName evidence="11">C2H2-type domain-containing protein</fullName>
    </recommendedName>
</protein>
<accession>A0A9P0AEB4</accession>
<dbReference type="Proteomes" id="UP001152759">
    <property type="component" value="Chromosome 5"/>
</dbReference>
<dbReference type="Pfam" id="PF00096">
    <property type="entry name" value="zf-C2H2"/>
    <property type="match status" value="2"/>
</dbReference>
<dbReference type="PROSITE" id="PS50157">
    <property type="entry name" value="ZINC_FINGER_C2H2_2"/>
    <property type="match status" value="2"/>
</dbReference>
<keyword evidence="4 10" id="KW-0863">Zinc-finger</keyword>
<dbReference type="GO" id="GO:0000981">
    <property type="term" value="F:DNA-binding transcription factor activity, RNA polymerase II-specific"/>
    <property type="evidence" value="ECO:0007669"/>
    <property type="project" value="TreeGrafter"/>
</dbReference>
<dbReference type="GO" id="GO:0008270">
    <property type="term" value="F:zinc ion binding"/>
    <property type="evidence" value="ECO:0007669"/>
    <property type="project" value="UniProtKB-KW"/>
</dbReference>
<keyword evidence="8" id="KW-0804">Transcription</keyword>
<evidence type="ECO:0000256" key="5">
    <source>
        <dbReference type="ARBA" id="ARBA00022833"/>
    </source>
</evidence>
<reference evidence="12" key="1">
    <citation type="submission" date="2021-12" db="EMBL/GenBank/DDBJ databases">
        <authorList>
            <person name="King R."/>
        </authorList>
    </citation>
    <scope>NUCLEOTIDE SEQUENCE</scope>
</reference>
<evidence type="ECO:0000313" key="12">
    <source>
        <dbReference type="EMBL" id="CAH0389752.1"/>
    </source>
</evidence>
<dbReference type="SMART" id="SM00355">
    <property type="entry name" value="ZnF_C2H2"/>
    <property type="match status" value="2"/>
</dbReference>
<evidence type="ECO:0000256" key="3">
    <source>
        <dbReference type="ARBA" id="ARBA00022737"/>
    </source>
</evidence>
<evidence type="ECO:0000256" key="2">
    <source>
        <dbReference type="ARBA" id="ARBA00022723"/>
    </source>
</evidence>
<keyword evidence="6" id="KW-0805">Transcription regulation</keyword>
<evidence type="ECO:0000256" key="7">
    <source>
        <dbReference type="ARBA" id="ARBA00023125"/>
    </source>
</evidence>
<keyword evidence="2" id="KW-0479">Metal-binding</keyword>
<keyword evidence="3" id="KW-0677">Repeat</keyword>
<dbReference type="Gene3D" id="3.30.160.60">
    <property type="entry name" value="Classic Zinc Finger"/>
    <property type="match status" value="2"/>
</dbReference>
<dbReference type="GO" id="GO:0003677">
    <property type="term" value="F:DNA binding"/>
    <property type="evidence" value="ECO:0007669"/>
    <property type="project" value="UniProtKB-KW"/>
</dbReference>
<keyword evidence="7" id="KW-0238">DNA-binding</keyword>
<evidence type="ECO:0000256" key="9">
    <source>
        <dbReference type="ARBA" id="ARBA00023242"/>
    </source>
</evidence>
<dbReference type="SUPFAM" id="SSF57667">
    <property type="entry name" value="beta-beta-alpha zinc fingers"/>
    <property type="match status" value="1"/>
</dbReference>
<dbReference type="FunFam" id="3.30.160.60:FF:000322">
    <property type="entry name" value="GDNF-inducible zinc finger protein 1"/>
    <property type="match status" value="1"/>
</dbReference>
<keyword evidence="5" id="KW-0862">Zinc</keyword>
<dbReference type="EMBL" id="OU963866">
    <property type="protein sequence ID" value="CAH0389752.1"/>
    <property type="molecule type" value="Genomic_DNA"/>
</dbReference>
<gene>
    <name evidence="12" type="ORF">BEMITA_LOCUS8547</name>
</gene>
<dbReference type="InterPro" id="IPR013087">
    <property type="entry name" value="Znf_C2H2_type"/>
</dbReference>
<evidence type="ECO:0000256" key="1">
    <source>
        <dbReference type="ARBA" id="ARBA00004123"/>
    </source>
</evidence>
<feature type="domain" description="C2H2-type" evidence="11">
    <location>
        <begin position="36"/>
        <end position="63"/>
    </location>
</feature>
<dbReference type="GO" id="GO:0005634">
    <property type="term" value="C:nucleus"/>
    <property type="evidence" value="ECO:0007669"/>
    <property type="project" value="UniProtKB-SubCell"/>
</dbReference>
<comment type="subcellular location">
    <subcellularLocation>
        <location evidence="1">Nucleus</location>
    </subcellularLocation>
</comment>
<evidence type="ECO:0000256" key="4">
    <source>
        <dbReference type="ARBA" id="ARBA00022771"/>
    </source>
</evidence>
<dbReference type="InterPro" id="IPR036236">
    <property type="entry name" value="Znf_C2H2_sf"/>
</dbReference>
<sequence length="91" mass="10440">MQTLLGQAEWIRKTASLKKNSIGMATDFHGYELRPYACDICGACYKHSSTLYSHKKIHTEETACVVCHKKFSSKNNLRKHLRFVHGKDPMI</sequence>
<evidence type="ECO:0000256" key="6">
    <source>
        <dbReference type="ARBA" id="ARBA00023015"/>
    </source>
</evidence>
<feature type="domain" description="C2H2-type" evidence="11">
    <location>
        <begin position="62"/>
        <end position="90"/>
    </location>
</feature>
<evidence type="ECO:0000313" key="13">
    <source>
        <dbReference type="Proteomes" id="UP001152759"/>
    </source>
</evidence>
<dbReference type="PANTHER" id="PTHR24394">
    <property type="entry name" value="ZINC FINGER PROTEIN"/>
    <property type="match status" value="1"/>
</dbReference>
<name>A0A9P0AEB4_BEMTA</name>
<organism evidence="12 13">
    <name type="scientific">Bemisia tabaci</name>
    <name type="common">Sweetpotato whitefly</name>
    <name type="synonym">Aleurodes tabaci</name>
    <dbReference type="NCBI Taxonomy" id="7038"/>
    <lineage>
        <taxon>Eukaryota</taxon>
        <taxon>Metazoa</taxon>
        <taxon>Ecdysozoa</taxon>
        <taxon>Arthropoda</taxon>
        <taxon>Hexapoda</taxon>
        <taxon>Insecta</taxon>
        <taxon>Pterygota</taxon>
        <taxon>Neoptera</taxon>
        <taxon>Paraneoptera</taxon>
        <taxon>Hemiptera</taxon>
        <taxon>Sternorrhyncha</taxon>
        <taxon>Aleyrodoidea</taxon>
        <taxon>Aleyrodidae</taxon>
        <taxon>Aleyrodinae</taxon>
        <taxon>Bemisia</taxon>
    </lineage>
</organism>
<evidence type="ECO:0000259" key="11">
    <source>
        <dbReference type="PROSITE" id="PS50157"/>
    </source>
</evidence>
<dbReference type="PANTHER" id="PTHR24394:SF29">
    <property type="entry name" value="MYONEURIN"/>
    <property type="match status" value="1"/>
</dbReference>
<proteinExistence type="predicted"/>
<evidence type="ECO:0000256" key="10">
    <source>
        <dbReference type="PROSITE-ProRule" id="PRU00042"/>
    </source>
</evidence>
<keyword evidence="9" id="KW-0539">Nucleus</keyword>
<dbReference type="AlphaFoldDB" id="A0A9P0AEB4"/>
<dbReference type="PROSITE" id="PS00028">
    <property type="entry name" value="ZINC_FINGER_C2H2_1"/>
    <property type="match status" value="2"/>
</dbReference>
<keyword evidence="13" id="KW-1185">Reference proteome</keyword>
<evidence type="ECO:0000256" key="8">
    <source>
        <dbReference type="ARBA" id="ARBA00023163"/>
    </source>
</evidence>